<gene>
    <name evidence="2" type="ordered locus">Daes_0413</name>
</gene>
<reference evidence="2 3" key="2">
    <citation type="journal article" date="2014" name="Genome Announc.">
        <title>Complete Genome Sequence of the Subsurface, Mesophilic Sulfate-Reducing Bacterium Desulfovibrio aespoeensis Aspo-2.</title>
        <authorList>
            <person name="Pedersen K."/>
            <person name="Bengtsson A."/>
            <person name="Edlund J."/>
            <person name="Rabe L."/>
            <person name="Hazen T."/>
            <person name="Chakraborty R."/>
            <person name="Goodwin L."/>
            <person name="Shapiro N."/>
        </authorList>
    </citation>
    <scope>NUCLEOTIDE SEQUENCE [LARGE SCALE GENOMIC DNA]</scope>
    <source>
        <strain evidence="3">ATCC 700646 / DSM 10631 / Aspo-2</strain>
    </source>
</reference>
<dbReference type="SUPFAM" id="SSF52540">
    <property type="entry name" value="P-loop containing nucleoside triphosphate hydrolases"/>
    <property type="match status" value="1"/>
</dbReference>
<dbReference type="InterPro" id="IPR027417">
    <property type="entry name" value="P-loop_NTPase"/>
</dbReference>
<protein>
    <recommendedName>
        <fullName evidence="1">NadR/Ttd14 AAA domain-containing protein</fullName>
    </recommendedName>
</protein>
<dbReference type="HOGENOM" id="CLU_1515514_0_0_7"/>
<dbReference type="Proteomes" id="UP000002191">
    <property type="component" value="Chromosome"/>
</dbReference>
<dbReference type="CDD" id="cd02019">
    <property type="entry name" value="NK"/>
    <property type="match status" value="1"/>
</dbReference>
<evidence type="ECO:0000259" key="1">
    <source>
        <dbReference type="Pfam" id="PF13521"/>
    </source>
</evidence>
<dbReference type="InterPro" id="IPR038727">
    <property type="entry name" value="NadR/Ttd14_AAA_dom"/>
</dbReference>
<dbReference type="RefSeq" id="WP_013513374.1">
    <property type="nucleotide sequence ID" value="NC_014844.1"/>
</dbReference>
<dbReference type="AlphaFoldDB" id="E6VX31"/>
<evidence type="ECO:0000313" key="3">
    <source>
        <dbReference type="Proteomes" id="UP000002191"/>
    </source>
</evidence>
<evidence type="ECO:0000313" key="2">
    <source>
        <dbReference type="EMBL" id="ADU61437.1"/>
    </source>
</evidence>
<feature type="domain" description="NadR/Ttd14 AAA" evidence="1">
    <location>
        <begin position="2"/>
        <end position="167"/>
    </location>
</feature>
<proteinExistence type="predicted"/>
<dbReference type="Gene3D" id="3.40.50.300">
    <property type="entry name" value="P-loop containing nucleotide triphosphate hydrolases"/>
    <property type="match status" value="1"/>
</dbReference>
<name>E6VX31_PSEA9</name>
<keyword evidence="3" id="KW-1185">Reference proteome</keyword>
<dbReference type="STRING" id="643562.Daes_0413"/>
<accession>E6VX31</accession>
<dbReference type="Pfam" id="PF13521">
    <property type="entry name" value="AAA_28"/>
    <property type="match status" value="1"/>
</dbReference>
<organism evidence="2 3">
    <name type="scientific">Pseudodesulfovibrio aespoeensis (strain ATCC 700646 / DSM 10631 / Aspo-2)</name>
    <name type="common">Desulfovibrio aespoeensis</name>
    <dbReference type="NCBI Taxonomy" id="643562"/>
    <lineage>
        <taxon>Bacteria</taxon>
        <taxon>Pseudomonadati</taxon>
        <taxon>Thermodesulfobacteriota</taxon>
        <taxon>Desulfovibrionia</taxon>
        <taxon>Desulfovibrionales</taxon>
        <taxon>Desulfovibrionaceae</taxon>
    </lineage>
</organism>
<dbReference type="eggNOG" id="COG3172">
    <property type="taxonomic scope" value="Bacteria"/>
</dbReference>
<reference evidence="3" key="1">
    <citation type="submission" date="2010-12" db="EMBL/GenBank/DDBJ databases">
        <title>Complete sequence of Desulfovibrio aespoeensis Aspo-2.</title>
        <authorList>
            <consortium name="US DOE Joint Genome Institute"/>
            <person name="Lucas S."/>
            <person name="Copeland A."/>
            <person name="Lapidus A."/>
            <person name="Cheng J.-F."/>
            <person name="Goodwin L."/>
            <person name="Pitluck S."/>
            <person name="Chertkov O."/>
            <person name="Misra M."/>
            <person name="Detter J.C."/>
            <person name="Han C."/>
            <person name="Tapia R."/>
            <person name="Land M."/>
            <person name="Hauser L."/>
            <person name="Kyrpides N."/>
            <person name="Ivanova N."/>
            <person name="Ovchinnikova G."/>
            <person name="Pedersen K."/>
            <person name="Jagevall S."/>
            <person name="Hazen T."/>
            <person name="Woyke T."/>
        </authorList>
    </citation>
    <scope>NUCLEOTIDE SEQUENCE [LARGE SCALE GENOMIC DNA]</scope>
    <source>
        <strain evidence="3">ATCC 700646 / DSM 10631 / Aspo-2</strain>
    </source>
</reference>
<dbReference type="EMBL" id="CP002431">
    <property type="protein sequence ID" value="ADU61437.1"/>
    <property type="molecule type" value="Genomic_DNA"/>
</dbReference>
<dbReference type="OrthoDB" id="6193456at2"/>
<dbReference type="KEGG" id="das:Daes_0413"/>
<sequence length="184" mass="20755">MKIALTGPSSTGKTTLMNDLLDCSSMSQIDASCARVDIRSLLRNLGLRADGKGCNKEQMRKMQWAILEEKQRVEKTLDSLVTDRSYLDLAAHWLHRDGTDDEETKVYVNQCVELASANYDWHIYLPLGRIPFVPDGERPEDMGFQLAVNTSIEQLLGRCDSNVLVLRESDRRASIKEILLNLGL</sequence>